<feature type="domain" description="TonB-dependent transporter Oar-like beta-barrel" evidence="8">
    <location>
        <begin position="357"/>
        <end position="890"/>
    </location>
</feature>
<sequence length="1009" mass="110895">MTRPEQKTIRLNRKLLSGALASCLAVAAGGAWAQSTGAMLRGQVSVESAPAAGATIRAINVSTGYSRTVVAGTTGKYTLAGLPPGTYRVEMTANEGLTTTKTVVLQVGQTATLDLGIGGLPETATGDATTLGTVTVVAAPLVETKTSEVATYVSTKQIESLPQASRNFLSFADTVPGMIFSTGTEGSTSLRSGAQNSNGINVYIDGVGQKNYVLKGGISGQDATRGNPFPQLAIGEYKVITSNYKAEYDQISSAAVTAVTRSGTNDFDGSVFSSFNVTDMRARTPAEIRLDDKVRSKEFEYGASFSGPIIRDALHFFMAYEAKDYRSPRTVSPGENVPPSALPPELRALLGPANAPFNSDLFFGKLSWQAGDDHLVELTTKYRDETELTNIGDRSTALFGTDKSNDELRVDLRWQFSGVDWLNDAHLTYEDASFNPEPITVGVPGIRLVTGVENGNDGRAVLNAGGGSDFQDKGQKGWSLQDDLTFTGVDGHVMKMGVKYKDVELNQFQQQPFNPQYGFDLEESLLTPNVFPYRVQFSAVLPGVRDRPDRNIQSTNKQFGIYFQDDWEVNDKLTLNLGLRWDYEKTPAYLDYRTPNDLVTALRGWSNIQNTDYNIEDYISNGSNRKAFKDAWQPRLGFSYDLFADENHVIFGGAGRSYDRNLFDYIALEQTRTLFPTYRYRFNTPGNPCTVDNATCFDFDPRFFDPNFLIDLAADNPRQGAEVWMINNDLKTPYSDQFSLGMRNALGDWNTSVTLVHVQSKDGIIRSLGNRRPDGSFHEPGRSFGAGPGDGSQFGVPGFGTLILTDNGIETRLNSLLLSLDKPYTPTSGWGTTVAYTFSDAKENRSNAAQNDESFIFDFPNLDGQRMLRSVGVPRHRLVATGIYDAPWGITLSGKLTLTSAITKDAINCFWRNLDIGQDCFFDPATRPGTWGQRQFDVAAEKIWDTGTDIKFRLRMDVLNLFNNTNYLNFNTFRGEDGVANPLFGTRADTDDAILLPTRMVKVTMGASW</sequence>
<evidence type="ECO:0000256" key="5">
    <source>
        <dbReference type="ARBA" id="ARBA00023136"/>
    </source>
</evidence>
<dbReference type="GO" id="GO:0009279">
    <property type="term" value="C:cell outer membrane"/>
    <property type="evidence" value="ECO:0007669"/>
    <property type="project" value="UniProtKB-SubCell"/>
</dbReference>
<dbReference type="PANTHER" id="PTHR30069:SF46">
    <property type="entry name" value="OAR PROTEIN"/>
    <property type="match status" value="1"/>
</dbReference>
<dbReference type="GO" id="GO:0030246">
    <property type="term" value="F:carbohydrate binding"/>
    <property type="evidence" value="ECO:0007669"/>
    <property type="project" value="InterPro"/>
</dbReference>
<dbReference type="InterPro" id="IPR039426">
    <property type="entry name" value="TonB-dep_rcpt-like"/>
</dbReference>
<proteinExistence type="predicted"/>
<evidence type="ECO:0000256" key="6">
    <source>
        <dbReference type="ARBA" id="ARBA00023237"/>
    </source>
</evidence>
<organism evidence="9 10">
    <name type="scientific">Luteimonas cucumeris</name>
    <dbReference type="NCBI Taxonomy" id="985012"/>
    <lineage>
        <taxon>Bacteria</taxon>
        <taxon>Pseudomonadati</taxon>
        <taxon>Pseudomonadota</taxon>
        <taxon>Gammaproteobacteria</taxon>
        <taxon>Lysobacterales</taxon>
        <taxon>Lysobacteraceae</taxon>
        <taxon>Luteimonas</taxon>
    </lineage>
</organism>
<comment type="subcellular location">
    <subcellularLocation>
        <location evidence="1">Cell outer membrane</location>
        <topology evidence="1">Multi-pass membrane protein</topology>
    </subcellularLocation>
</comment>
<dbReference type="RefSeq" id="WP_144898994.1">
    <property type="nucleotide sequence ID" value="NZ_VLKN01000003.1"/>
</dbReference>
<keyword evidence="5" id="KW-0472">Membrane</keyword>
<dbReference type="PANTHER" id="PTHR30069">
    <property type="entry name" value="TONB-DEPENDENT OUTER MEMBRANE RECEPTOR"/>
    <property type="match status" value="1"/>
</dbReference>
<accession>A0A562L7U1</accession>
<dbReference type="InterPro" id="IPR036942">
    <property type="entry name" value="Beta-barrel_TonB_sf"/>
</dbReference>
<evidence type="ECO:0000256" key="7">
    <source>
        <dbReference type="SAM" id="SignalP"/>
    </source>
</evidence>
<comment type="caution">
    <text evidence="9">The sequence shown here is derived from an EMBL/GenBank/DDBJ whole genome shotgun (WGS) entry which is preliminary data.</text>
</comment>
<keyword evidence="7" id="KW-0732">Signal</keyword>
<keyword evidence="6" id="KW-0998">Cell outer membrane</keyword>
<dbReference type="Pfam" id="PF25183">
    <property type="entry name" value="OMP_b-brl_4"/>
    <property type="match status" value="2"/>
</dbReference>
<evidence type="ECO:0000256" key="1">
    <source>
        <dbReference type="ARBA" id="ARBA00004571"/>
    </source>
</evidence>
<dbReference type="SUPFAM" id="SSF49452">
    <property type="entry name" value="Starch-binding domain-like"/>
    <property type="match status" value="1"/>
</dbReference>
<keyword evidence="10" id="KW-1185">Reference proteome</keyword>
<dbReference type="GO" id="GO:0004180">
    <property type="term" value="F:carboxypeptidase activity"/>
    <property type="evidence" value="ECO:0007669"/>
    <property type="project" value="UniProtKB-KW"/>
</dbReference>
<dbReference type="EMBL" id="VLKN01000003">
    <property type="protein sequence ID" value="TWI03691.1"/>
    <property type="molecule type" value="Genomic_DNA"/>
</dbReference>
<dbReference type="GO" id="GO:0015344">
    <property type="term" value="F:siderophore uptake transmembrane transporter activity"/>
    <property type="evidence" value="ECO:0007669"/>
    <property type="project" value="TreeGrafter"/>
</dbReference>
<keyword evidence="2" id="KW-0813">Transport</keyword>
<evidence type="ECO:0000256" key="2">
    <source>
        <dbReference type="ARBA" id="ARBA00022448"/>
    </source>
</evidence>
<reference evidence="9 10" key="1">
    <citation type="journal article" date="2015" name="Stand. Genomic Sci.">
        <title>Genomic Encyclopedia of Bacterial and Archaeal Type Strains, Phase III: the genomes of soil and plant-associated and newly described type strains.</title>
        <authorList>
            <person name="Whitman W.B."/>
            <person name="Woyke T."/>
            <person name="Klenk H.P."/>
            <person name="Zhou Y."/>
            <person name="Lilburn T.G."/>
            <person name="Beck B.J."/>
            <person name="De Vos P."/>
            <person name="Vandamme P."/>
            <person name="Eisen J.A."/>
            <person name="Garrity G."/>
            <person name="Hugenholtz P."/>
            <person name="Kyrpides N.C."/>
        </authorList>
    </citation>
    <scope>NUCLEOTIDE SEQUENCE [LARGE SCALE GENOMIC DNA]</scope>
    <source>
        <strain evidence="9 10">CGMCC 1.10821</strain>
    </source>
</reference>
<evidence type="ECO:0000313" key="10">
    <source>
        <dbReference type="Proteomes" id="UP000315167"/>
    </source>
</evidence>
<dbReference type="Gene3D" id="2.60.40.1120">
    <property type="entry name" value="Carboxypeptidase-like, regulatory domain"/>
    <property type="match status" value="1"/>
</dbReference>
<dbReference type="AlphaFoldDB" id="A0A562L7U1"/>
<dbReference type="SUPFAM" id="SSF56935">
    <property type="entry name" value="Porins"/>
    <property type="match status" value="1"/>
</dbReference>
<dbReference type="GO" id="GO:0044718">
    <property type="term" value="P:siderophore transmembrane transport"/>
    <property type="evidence" value="ECO:0007669"/>
    <property type="project" value="TreeGrafter"/>
</dbReference>
<dbReference type="Pfam" id="PF13620">
    <property type="entry name" value="CarboxypepD_reg"/>
    <property type="match status" value="1"/>
</dbReference>
<evidence type="ECO:0000259" key="8">
    <source>
        <dbReference type="Pfam" id="PF25183"/>
    </source>
</evidence>
<dbReference type="InterPro" id="IPR013784">
    <property type="entry name" value="Carb-bd-like_fold"/>
</dbReference>
<dbReference type="Proteomes" id="UP000315167">
    <property type="component" value="Unassembled WGS sequence"/>
</dbReference>
<dbReference type="Gene3D" id="2.40.170.20">
    <property type="entry name" value="TonB-dependent receptor, beta-barrel domain"/>
    <property type="match status" value="1"/>
</dbReference>
<feature type="domain" description="TonB-dependent transporter Oar-like beta-barrel" evidence="8">
    <location>
        <begin position="259"/>
        <end position="338"/>
    </location>
</feature>
<keyword evidence="9" id="KW-0645">Protease</keyword>
<protein>
    <submittedName>
        <fullName evidence="9">Carboxypeptidase family protein</fullName>
    </submittedName>
</protein>
<gene>
    <name evidence="9" type="ORF">IP90_01506</name>
</gene>
<dbReference type="OrthoDB" id="9768147at2"/>
<keyword evidence="9" id="KW-0378">Hydrolase</keyword>
<keyword evidence="4" id="KW-0812">Transmembrane</keyword>
<evidence type="ECO:0000256" key="4">
    <source>
        <dbReference type="ARBA" id="ARBA00022692"/>
    </source>
</evidence>
<keyword evidence="3" id="KW-1134">Transmembrane beta strand</keyword>
<dbReference type="InterPro" id="IPR057601">
    <property type="entry name" value="Oar-like_b-barrel"/>
</dbReference>
<evidence type="ECO:0000256" key="3">
    <source>
        <dbReference type="ARBA" id="ARBA00022452"/>
    </source>
</evidence>
<evidence type="ECO:0000313" key="9">
    <source>
        <dbReference type="EMBL" id="TWI03691.1"/>
    </source>
</evidence>
<feature type="chain" id="PRO_5021745201" evidence="7">
    <location>
        <begin position="34"/>
        <end position="1009"/>
    </location>
</feature>
<keyword evidence="9" id="KW-0121">Carboxypeptidase</keyword>
<name>A0A562L7U1_9GAMM</name>
<feature type="signal peptide" evidence="7">
    <location>
        <begin position="1"/>
        <end position="33"/>
    </location>
</feature>